<keyword evidence="4" id="KW-0804">Transcription</keyword>
<accession>A0ABD3VHG7</accession>
<evidence type="ECO:0000256" key="2">
    <source>
        <dbReference type="ARBA" id="ARBA00023015"/>
    </source>
</evidence>
<evidence type="ECO:0000259" key="6">
    <source>
        <dbReference type="PROSITE" id="PS50888"/>
    </source>
</evidence>
<dbReference type="InterPro" id="IPR050370">
    <property type="entry name" value="HES_HEY"/>
</dbReference>
<dbReference type="SUPFAM" id="SSF158457">
    <property type="entry name" value="Orange domain-like"/>
    <property type="match status" value="1"/>
</dbReference>
<evidence type="ECO:0000256" key="5">
    <source>
        <dbReference type="ARBA" id="ARBA00023242"/>
    </source>
</evidence>
<proteinExistence type="predicted"/>
<feature type="domain" description="BHLH" evidence="6">
    <location>
        <begin position="16"/>
        <end position="73"/>
    </location>
</feature>
<sequence length="225" mass="25871">MNDVQPRDSQNVGISLKKIKKPLIEKKRRDRINKCLAELKTILLKDIQHTGTHISRLDKADILELTVKYLQTVQRNQISAAVASDPDAAIKYESGFQECAMETMRFLKFQDGRNNLSKRFENHLKETVSDVLQAREDPTHVNEKYTPPTVVGSHFGQNHSMKFEPISLPISAFRKASLFPHQNVSRDVRNSLSIRQDKYESFRCSISAHENEVVPCSLAKVWRPW</sequence>
<dbReference type="PANTHER" id="PTHR10985">
    <property type="entry name" value="BASIC HELIX-LOOP-HELIX TRANSCRIPTION FACTOR, HES-RELATED"/>
    <property type="match status" value="1"/>
</dbReference>
<dbReference type="SUPFAM" id="SSF47459">
    <property type="entry name" value="HLH, helix-loop-helix DNA-binding domain"/>
    <property type="match status" value="1"/>
</dbReference>
<dbReference type="InterPro" id="IPR036638">
    <property type="entry name" value="HLH_DNA-bd_sf"/>
</dbReference>
<dbReference type="EMBL" id="JBJQND010000011">
    <property type="protein sequence ID" value="KAL3861020.1"/>
    <property type="molecule type" value="Genomic_DNA"/>
</dbReference>
<comment type="subcellular location">
    <subcellularLocation>
        <location evidence="1">Nucleus</location>
    </subcellularLocation>
</comment>
<dbReference type="InterPro" id="IPR011598">
    <property type="entry name" value="bHLH_dom"/>
</dbReference>
<dbReference type="GO" id="GO:0003677">
    <property type="term" value="F:DNA binding"/>
    <property type="evidence" value="ECO:0007669"/>
    <property type="project" value="UniProtKB-KW"/>
</dbReference>
<keyword evidence="3" id="KW-0238">DNA-binding</keyword>
<dbReference type="AlphaFoldDB" id="A0ABD3VHG7"/>
<evidence type="ECO:0000256" key="1">
    <source>
        <dbReference type="ARBA" id="ARBA00004123"/>
    </source>
</evidence>
<organism evidence="7 8">
    <name type="scientific">Sinanodonta woodiana</name>
    <name type="common">Chinese pond mussel</name>
    <name type="synonym">Anodonta woodiana</name>
    <dbReference type="NCBI Taxonomy" id="1069815"/>
    <lineage>
        <taxon>Eukaryota</taxon>
        <taxon>Metazoa</taxon>
        <taxon>Spiralia</taxon>
        <taxon>Lophotrochozoa</taxon>
        <taxon>Mollusca</taxon>
        <taxon>Bivalvia</taxon>
        <taxon>Autobranchia</taxon>
        <taxon>Heteroconchia</taxon>
        <taxon>Palaeoheterodonta</taxon>
        <taxon>Unionida</taxon>
        <taxon>Unionoidea</taxon>
        <taxon>Unionidae</taxon>
        <taxon>Unioninae</taxon>
        <taxon>Sinanodonta</taxon>
    </lineage>
</organism>
<dbReference type="Gene3D" id="6.10.250.980">
    <property type="match status" value="1"/>
</dbReference>
<dbReference type="SMART" id="SM00353">
    <property type="entry name" value="HLH"/>
    <property type="match status" value="1"/>
</dbReference>
<dbReference type="PROSITE" id="PS50888">
    <property type="entry name" value="BHLH"/>
    <property type="match status" value="1"/>
</dbReference>
<evidence type="ECO:0000313" key="8">
    <source>
        <dbReference type="Proteomes" id="UP001634394"/>
    </source>
</evidence>
<keyword evidence="8" id="KW-1185">Reference proteome</keyword>
<gene>
    <name evidence="7" type="ORF">ACJMK2_007113</name>
</gene>
<comment type="caution">
    <text evidence="7">The sequence shown here is derived from an EMBL/GenBank/DDBJ whole genome shotgun (WGS) entry which is preliminary data.</text>
</comment>
<dbReference type="Proteomes" id="UP001634394">
    <property type="component" value="Unassembled WGS sequence"/>
</dbReference>
<evidence type="ECO:0000256" key="4">
    <source>
        <dbReference type="ARBA" id="ARBA00023163"/>
    </source>
</evidence>
<dbReference type="Gene3D" id="4.10.280.10">
    <property type="entry name" value="Helix-loop-helix DNA-binding domain"/>
    <property type="match status" value="1"/>
</dbReference>
<dbReference type="GO" id="GO:0005634">
    <property type="term" value="C:nucleus"/>
    <property type="evidence" value="ECO:0007669"/>
    <property type="project" value="UniProtKB-SubCell"/>
</dbReference>
<name>A0ABD3VHG7_SINWO</name>
<evidence type="ECO:0000256" key="3">
    <source>
        <dbReference type="ARBA" id="ARBA00023125"/>
    </source>
</evidence>
<dbReference type="FunFam" id="4.10.280.10:FF:000009">
    <property type="entry name" value="Transcription factor HES-1"/>
    <property type="match status" value="1"/>
</dbReference>
<dbReference type="Pfam" id="PF00010">
    <property type="entry name" value="HLH"/>
    <property type="match status" value="1"/>
</dbReference>
<protein>
    <recommendedName>
        <fullName evidence="6">BHLH domain-containing protein</fullName>
    </recommendedName>
</protein>
<dbReference type="CDD" id="cd11410">
    <property type="entry name" value="bHLH_O_HES"/>
    <property type="match status" value="1"/>
</dbReference>
<reference evidence="7 8" key="1">
    <citation type="submission" date="2024-11" db="EMBL/GenBank/DDBJ databases">
        <title>Chromosome-level genome assembly of the freshwater bivalve Anodonta woodiana.</title>
        <authorList>
            <person name="Chen X."/>
        </authorList>
    </citation>
    <scope>NUCLEOTIDE SEQUENCE [LARGE SCALE GENOMIC DNA]</scope>
    <source>
        <strain evidence="7">MN2024</strain>
        <tissue evidence="7">Gills</tissue>
    </source>
</reference>
<keyword evidence="2" id="KW-0805">Transcription regulation</keyword>
<keyword evidence="5" id="KW-0539">Nucleus</keyword>
<evidence type="ECO:0000313" key="7">
    <source>
        <dbReference type="EMBL" id="KAL3861020.1"/>
    </source>
</evidence>